<dbReference type="InterPro" id="IPR018584">
    <property type="entry name" value="GT87"/>
</dbReference>
<gene>
    <name evidence="9" type="ORF">UT61_C0053G0013</name>
</gene>
<comment type="caution">
    <text evidence="9">The sequence shown here is derived from an EMBL/GenBank/DDBJ whole genome shotgun (WGS) entry which is preliminary data.</text>
</comment>
<feature type="transmembrane region" description="Helical" evidence="8">
    <location>
        <begin position="91"/>
        <end position="106"/>
    </location>
</feature>
<evidence type="ECO:0000256" key="7">
    <source>
        <dbReference type="ARBA" id="ARBA00024033"/>
    </source>
</evidence>
<feature type="transmembrane region" description="Helical" evidence="8">
    <location>
        <begin position="239"/>
        <end position="257"/>
    </location>
</feature>
<keyword evidence="2" id="KW-1003">Cell membrane</keyword>
<evidence type="ECO:0008006" key="11">
    <source>
        <dbReference type="Google" id="ProtNLM"/>
    </source>
</evidence>
<evidence type="ECO:0000313" key="10">
    <source>
        <dbReference type="Proteomes" id="UP000034793"/>
    </source>
</evidence>
<evidence type="ECO:0000256" key="6">
    <source>
        <dbReference type="ARBA" id="ARBA00023136"/>
    </source>
</evidence>
<feature type="transmembrane region" description="Helical" evidence="8">
    <location>
        <begin position="207"/>
        <end position="233"/>
    </location>
</feature>
<protein>
    <recommendedName>
        <fullName evidence="11">Glycosyltransferase RgtA/B/C/D-like domain-containing protein</fullName>
    </recommendedName>
</protein>
<keyword evidence="6 8" id="KW-0472">Membrane</keyword>
<organism evidence="9 10">
    <name type="scientific">Candidatus Woesebacteria bacterium GW2011_GWA1_39_8</name>
    <dbReference type="NCBI Taxonomy" id="1618552"/>
    <lineage>
        <taxon>Bacteria</taxon>
        <taxon>Candidatus Woeseibacteriota</taxon>
    </lineage>
</organism>
<dbReference type="GO" id="GO:0016758">
    <property type="term" value="F:hexosyltransferase activity"/>
    <property type="evidence" value="ECO:0007669"/>
    <property type="project" value="InterPro"/>
</dbReference>
<comment type="subcellular location">
    <subcellularLocation>
        <location evidence="1">Cell membrane</location>
        <topology evidence="1">Multi-pass membrane protein</topology>
    </subcellularLocation>
</comment>
<evidence type="ECO:0000256" key="3">
    <source>
        <dbReference type="ARBA" id="ARBA00022679"/>
    </source>
</evidence>
<keyword evidence="4 8" id="KW-0812">Transmembrane</keyword>
<evidence type="ECO:0000313" key="9">
    <source>
        <dbReference type="EMBL" id="KKR28277.1"/>
    </source>
</evidence>
<sequence length="320" mass="36390">MSNGVNPYLSIKLFSLGPPTTLLFYLPFTYLNLQLARQVMVILSILSGYLVCFILAHHLSTKNKSAVFLVLASVFVSAFPTRFALAMGHPTIIYTLFFVLLFYAKSDWVKGVWAALIVLFKANFAVILVSYIKQKSRVLLRGLLILSIAVLSSFIIINPAWYIYFIKEKLFALYPGSFRIANLYYYDQTLKVVMARIGLGGLYMPTYVATLVLGLITVFKTQSLSLGILFSIILSPVVWQHYFVLLFPIFVILFGYLTNIKQHFLWAFSLYLWWTEFPWLQGAGVNLVNGVIASHYFFAAVILTYLIAINHDFLTQTKTT</sequence>
<keyword evidence="5 8" id="KW-1133">Transmembrane helix</keyword>
<accession>A0A0G0SRQ0</accession>
<dbReference type="EMBL" id="LBXL01000053">
    <property type="protein sequence ID" value="KKR28277.1"/>
    <property type="molecule type" value="Genomic_DNA"/>
</dbReference>
<dbReference type="AlphaFoldDB" id="A0A0G0SRQ0"/>
<dbReference type="Pfam" id="PF09594">
    <property type="entry name" value="GT87"/>
    <property type="match status" value="1"/>
</dbReference>
<evidence type="ECO:0000256" key="4">
    <source>
        <dbReference type="ARBA" id="ARBA00022692"/>
    </source>
</evidence>
<keyword evidence="3" id="KW-0808">Transferase</keyword>
<feature type="transmembrane region" description="Helical" evidence="8">
    <location>
        <begin position="13"/>
        <end position="33"/>
    </location>
</feature>
<feature type="transmembrane region" description="Helical" evidence="8">
    <location>
        <begin position="40"/>
        <end position="59"/>
    </location>
</feature>
<evidence type="ECO:0000256" key="8">
    <source>
        <dbReference type="SAM" id="Phobius"/>
    </source>
</evidence>
<evidence type="ECO:0000256" key="2">
    <source>
        <dbReference type="ARBA" id="ARBA00022475"/>
    </source>
</evidence>
<proteinExistence type="inferred from homology"/>
<evidence type="ECO:0000256" key="5">
    <source>
        <dbReference type="ARBA" id="ARBA00022989"/>
    </source>
</evidence>
<comment type="similarity">
    <text evidence="7">Belongs to the glycosyltransferase 87 family.</text>
</comment>
<feature type="transmembrane region" description="Helical" evidence="8">
    <location>
        <begin position="264"/>
        <end position="281"/>
    </location>
</feature>
<feature type="transmembrane region" description="Helical" evidence="8">
    <location>
        <begin position="287"/>
        <end position="308"/>
    </location>
</feature>
<dbReference type="Proteomes" id="UP000034793">
    <property type="component" value="Unassembled WGS sequence"/>
</dbReference>
<evidence type="ECO:0000256" key="1">
    <source>
        <dbReference type="ARBA" id="ARBA00004651"/>
    </source>
</evidence>
<feature type="transmembrane region" description="Helical" evidence="8">
    <location>
        <begin position="143"/>
        <end position="164"/>
    </location>
</feature>
<reference evidence="9 10" key="1">
    <citation type="journal article" date="2015" name="Nature">
        <title>rRNA introns, odd ribosomes, and small enigmatic genomes across a large radiation of phyla.</title>
        <authorList>
            <person name="Brown C.T."/>
            <person name="Hug L.A."/>
            <person name="Thomas B.C."/>
            <person name="Sharon I."/>
            <person name="Castelle C.J."/>
            <person name="Singh A."/>
            <person name="Wilkins M.J."/>
            <person name="Williams K.H."/>
            <person name="Banfield J.F."/>
        </authorList>
    </citation>
    <scope>NUCLEOTIDE SEQUENCE [LARGE SCALE GENOMIC DNA]</scope>
</reference>
<feature type="transmembrane region" description="Helical" evidence="8">
    <location>
        <begin position="112"/>
        <end position="131"/>
    </location>
</feature>
<name>A0A0G0SRQ0_9BACT</name>
<dbReference type="GO" id="GO:0005886">
    <property type="term" value="C:plasma membrane"/>
    <property type="evidence" value="ECO:0007669"/>
    <property type="project" value="UniProtKB-SubCell"/>
</dbReference>